<gene>
    <name evidence="3" type="ORF">KC669_01195</name>
</gene>
<evidence type="ECO:0000313" key="3">
    <source>
        <dbReference type="EMBL" id="MCA9386628.1"/>
    </source>
</evidence>
<feature type="region of interest" description="Disordered" evidence="1">
    <location>
        <begin position="1"/>
        <end position="21"/>
    </location>
</feature>
<keyword evidence="2" id="KW-1133">Transmembrane helix</keyword>
<dbReference type="Proteomes" id="UP000714915">
    <property type="component" value="Unassembled WGS sequence"/>
</dbReference>
<accession>A0A955LAP0</accession>
<protein>
    <submittedName>
        <fullName evidence="3">Uncharacterized protein</fullName>
    </submittedName>
</protein>
<keyword evidence="2" id="KW-0812">Transmembrane</keyword>
<organism evidence="3 4">
    <name type="scientific">Candidatus Dojkabacteria bacterium</name>
    <dbReference type="NCBI Taxonomy" id="2099670"/>
    <lineage>
        <taxon>Bacteria</taxon>
        <taxon>Candidatus Dojkabacteria</taxon>
    </lineage>
</organism>
<dbReference type="AlphaFoldDB" id="A0A955LAP0"/>
<sequence>MEQNQDMQNTSPELGTPPRDADVEMEKQLPESSMDSGNKRKLIRIVLVTILVVLFAGVAFVLLGDDIRDSGDTEMEKDETGVMVDKEDTDNEEVIDNSETATEESQNNQECTKTYSNQYYTDLTFDYDSCYWEVSEVLTNRISNDSKEPTQVKDLKLTLSNDNDTLIFDLKPFFYGDGQAVCQYGEYKELPNVFDGESRSTGRYLNHTTNNWTYSPFVLKYSDEIDYSIESQRPEFYGTDYCADYGFWFSTSFEALDHNSILRNFLSTGPVYYKGNMNNIAKADEVIKTMQSWFDTVNQ</sequence>
<dbReference type="EMBL" id="JAGQLF010000009">
    <property type="protein sequence ID" value="MCA9386628.1"/>
    <property type="molecule type" value="Genomic_DNA"/>
</dbReference>
<feature type="transmembrane region" description="Helical" evidence="2">
    <location>
        <begin position="42"/>
        <end position="63"/>
    </location>
</feature>
<name>A0A955LAP0_9BACT</name>
<proteinExistence type="predicted"/>
<evidence type="ECO:0000256" key="1">
    <source>
        <dbReference type="SAM" id="MobiDB-lite"/>
    </source>
</evidence>
<evidence type="ECO:0000256" key="2">
    <source>
        <dbReference type="SAM" id="Phobius"/>
    </source>
</evidence>
<feature type="compositionally biased region" description="Polar residues" evidence="1">
    <location>
        <begin position="1"/>
        <end position="13"/>
    </location>
</feature>
<comment type="caution">
    <text evidence="3">The sequence shown here is derived from an EMBL/GenBank/DDBJ whole genome shotgun (WGS) entry which is preliminary data.</text>
</comment>
<reference evidence="3" key="1">
    <citation type="submission" date="2020-04" db="EMBL/GenBank/DDBJ databases">
        <authorList>
            <person name="Zhang T."/>
        </authorList>
    </citation>
    <scope>NUCLEOTIDE SEQUENCE</scope>
    <source>
        <strain evidence="3">HKST-UBA09</strain>
    </source>
</reference>
<keyword evidence="2" id="KW-0472">Membrane</keyword>
<reference evidence="3" key="2">
    <citation type="journal article" date="2021" name="Microbiome">
        <title>Successional dynamics and alternative stable states in a saline activated sludge microbial community over 9 years.</title>
        <authorList>
            <person name="Wang Y."/>
            <person name="Ye J."/>
            <person name="Ju F."/>
            <person name="Liu L."/>
            <person name="Boyd J.A."/>
            <person name="Deng Y."/>
            <person name="Parks D.H."/>
            <person name="Jiang X."/>
            <person name="Yin X."/>
            <person name="Woodcroft B.J."/>
            <person name="Tyson G.W."/>
            <person name="Hugenholtz P."/>
            <person name="Polz M.F."/>
            <person name="Zhang T."/>
        </authorList>
    </citation>
    <scope>NUCLEOTIDE SEQUENCE</scope>
    <source>
        <strain evidence="3">HKST-UBA09</strain>
    </source>
</reference>
<evidence type="ECO:0000313" key="4">
    <source>
        <dbReference type="Proteomes" id="UP000714915"/>
    </source>
</evidence>